<comment type="caution">
    <text evidence="1">The sequence shown here is derived from an EMBL/GenBank/DDBJ whole genome shotgun (WGS) entry which is preliminary data.</text>
</comment>
<protein>
    <submittedName>
        <fullName evidence="1">Uncharacterized protein</fullName>
    </submittedName>
</protein>
<gene>
    <name evidence="1" type="ORF">PCOR1329_LOCUS67796</name>
</gene>
<dbReference type="EMBL" id="CAUYUJ010018805">
    <property type="protein sequence ID" value="CAK0886455.1"/>
    <property type="molecule type" value="Genomic_DNA"/>
</dbReference>
<organism evidence="1 2">
    <name type="scientific">Prorocentrum cordatum</name>
    <dbReference type="NCBI Taxonomy" id="2364126"/>
    <lineage>
        <taxon>Eukaryota</taxon>
        <taxon>Sar</taxon>
        <taxon>Alveolata</taxon>
        <taxon>Dinophyceae</taxon>
        <taxon>Prorocentrales</taxon>
        <taxon>Prorocentraceae</taxon>
        <taxon>Prorocentrum</taxon>
    </lineage>
</organism>
<proteinExistence type="predicted"/>
<sequence>MAFASSPVRAGRRGRLDAAACASIPRSVPASSHLFYFGLPCSLVVVRQKGRRPAPRDGQRYERRLLQNEEEQEVVVVILSQMFRVSHVPSCSTWDAETRAA</sequence>
<name>A0ABN9WIZ5_9DINO</name>
<reference evidence="1" key="1">
    <citation type="submission" date="2023-10" db="EMBL/GenBank/DDBJ databases">
        <authorList>
            <person name="Chen Y."/>
            <person name="Shah S."/>
            <person name="Dougan E. K."/>
            <person name="Thang M."/>
            <person name="Chan C."/>
        </authorList>
    </citation>
    <scope>NUCLEOTIDE SEQUENCE [LARGE SCALE GENOMIC DNA]</scope>
</reference>
<accession>A0ABN9WIZ5</accession>
<keyword evidence="2" id="KW-1185">Reference proteome</keyword>
<evidence type="ECO:0000313" key="1">
    <source>
        <dbReference type="EMBL" id="CAK0886455.1"/>
    </source>
</evidence>
<evidence type="ECO:0000313" key="2">
    <source>
        <dbReference type="Proteomes" id="UP001189429"/>
    </source>
</evidence>
<dbReference type="Proteomes" id="UP001189429">
    <property type="component" value="Unassembled WGS sequence"/>
</dbReference>